<evidence type="ECO:0000259" key="1">
    <source>
        <dbReference type="Pfam" id="PF00881"/>
    </source>
</evidence>
<dbReference type="NCBIfam" id="TIGR03605">
    <property type="entry name" value="antibiot_sagB"/>
    <property type="match status" value="1"/>
</dbReference>
<dbReference type="InterPro" id="IPR000415">
    <property type="entry name" value="Nitroreductase-like"/>
</dbReference>
<dbReference type="EMBL" id="JACHTE010000006">
    <property type="protein sequence ID" value="MBB1088870.1"/>
    <property type="molecule type" value="Genomic_DNA"/>
</dbReference>
<reference evidence="2 3" key="1">
    <citation type="submission" date="2020-07" db="EMBL/GenBank/DDBJ databases">
        <authorList>
            <person name="Xu S."/>
            <person name="Li A."/>
        </authorList>
    </citation>
    <scope>NUCLEOTIDE SEQUENCE [LARGE SCALE GENOMIC DNA]</scope>
    <source>
        <strain evidence="2 3">SG-8</strain>
    </source>
</reference>
<dbReference type="GO" id="GO:0016491">
    <property type="term" value="F:oxidoreductase activity"/>
    <property type="evidence" value="ECO:0007669"/>
    <property type="project" value="InterPro"/>
</dbReference>
<dbReference type="CDD" id="cd02142">
    <property type="entry name" value="McbC_SagB-like_oxidoreductase"/>
    <property type="match status" value="1"/>
</dbReference>
<dbReference type="RefSeq" id="WP_182669636.1">
    <property type="nucleotide sequence ID" value="NZ_JACHTE010000006.1"/>
</dbReference>
<dbReference type="NCBIfam" id="TIGR04511">
    <property type="entry name" value="SagB_rel_DH_2"/>
    <property type="match status" value="1"/>
</dbReference>
<name>A0A7W3U5B4_9GAMM</name>
<dbReference type="Pfam" id="PF00881">
    <property type="entry name" value="Nitroreductase"/>
    <property type="match status" value="1"/>
</dbReference>
<dbReference type="SUPFAM" id="SSF55469">
    <property type="entry name" value="FMN-dependent nitroreductase-like"/>
    <property type="match status" value="1"/>
</dbReference>
<evidence type="ECO:0000313" key="2">
    <source>
        <dbReference type="EMBL" id="MBB1088870.1"/>
    </source>
</evidence>
<dbReference type="Gene3D" id="3.40.109.10">
    <property type="entry name" value="NADH Oxidase"/>
    <property type="match status" value="1"/>
</dbReference>
<feature type="domain" description="Nitroreductase" evidence="1">
    <location>
        <begin position="177"/>
        <end position="366"/>
    </location>
</feature>
<dbReference type="PANTHER" id="PTHR43745">
    <property type="entry name" value="NITROREDUCTASE MJ1384-RELATED"/>
    <property type="match status" value="1"/>
</dbReference>
<dbReference type="InterPro" id="IPR052544">
    <property type="entry name" value="Bacteriocin_Proc_Enz"/>
</dbReference>
<sequence length="388" mass="42210">MRIRRCAILLIEPRESAVFDFGSLLRGGDGVARRRRLVALAAHLDAEVEIDAEACRVLTALSPGEWTGAAAADVPEACLAFLLESGLVLSDAPAHATMAARDQRMRDAHWHPLAATLHAFTRWDGVEAVAHMRESGLDRAEGLRASLGPPPAADPPGDGEGVVLPWAPPTAFDALLARRTTCRNFDTARALPFDSFAQVLQRVFAAQAQVHVAEDTVFMKKNVPSGGGLHPIDCHLVLQRVEGMADGIYRYDPLRHALHPQPAPDVPVRAFLEQAMAGQHWFADAHCAAVLVPRFDRSFWKYRQHAKAYRVVLMEAGHLSQMLYLAATEAGLGAFVTGAVNDRQLERALGLDPARQGILAIGGFGWRAPRMETAEFDPAGEVWAPRGE</sequence>
<gene>
    <name evidence="2" type="ORF">H4F99_10240</name>
</gene>
<dbReference type="AlphaFoldDB" id="A0A7W3U5B4"/>
<comment type="caution">
    <text evidence="2">The sequence shown here is derived from an EMBL/GenBank/DDBJ whole genome shotgun (WGS) entry which is preliminary data.</text>
</comment>
<keyword evidence="3" id="KW-1185">Reference proteome</keyword>
<organism evidence="2 3">
    <name type="scientific">Marilutibacter penaei</name>
    <dbReference type="NCBI Taxonomy" id="2759900"/>
    <lineage>
        <taxon>Bacteria</taxon>
        <taxon>Pseudomonadati</taxon>
        <taxon>Pseudomonadota</taxon>
        <taxon>Gammaproteobacteria</taxon>
        <taxon>Lysobacterales</taxon>
        <taxon>Lysobacteraceae</taxon>
        <taxon>Marilutibacter</taxon>
    </lineage>
</organism>
<protein>
    <submittedName>
        <fullName evidence="2">Putative peptide maturation dehydrogenase</fullName>
    </submittedName>
</protein>
<dbReference type="Proteomes" id="UP000552587">
    <property type="component" value="Unassembled WGS sequence"/>
</dbReference>
<dbReference type="InterPro" id="IPR030965">
    <property type="entry name" value="SagB-rel_DH_2"/>
</dbReference>
<evidence type="ECO:0000313" key="3">
    <source>
        <dbReference type="Proteomes" id="UP000552587"/>
    </source>
</evidence>
<dbReference type="PANTHER" id="PTHR43745:SF2">
    <property type="entry name" value="NITROREDUCTASE MJ1384-RELATED"/>
    <property type="match status" value="1"/>
</dbReference>
<accession>A0A7W3U5B4</accession>
<proteinExistence type="predicted"/>
<dbReference type="InterPro" id="IPR029479">
    <property type="entry name" value="Nitroreductase"/>
</dbReference>
<dbReference type="InterPro" id="IPR020051">
    <property type="entry name" value="SagB-type_dehydrogenase"/>
</dbReference>